<gene>
    <name evidence="2" type="ORF">EF294_02595</name>
</gene>
<accession>A0A3N4GS77</accession>
<dbReference type="OrthoDB" id="23692at2"/>
<comment type="caution">
    <text evidence="2">The sequence shown here is derived from an EMBL/GenBank/DDBJ whole genome shotgun (WGS) entry which is preliminary data.</text>
</comment>
<dbReference type="CDD" id="cd01948">
    <property type="entry name" value="EAL"/>
    <property type="match status" value="1"/>
</dbReference>
<dbReference type="SUPFAM" id="SSF141868">
    <property type="entry name" value="EAL domain-like"/>
    <property type="match status" value="1"/>
</dbReference>
<name>A0A3N4GS77_9ACTN</name>
<reference evidence="2 3" key="1">
    <citation type="submission" date="2018-11" db="EMBL/GenBank/DDBJ databases">
        <title>Draft genome sequence of Gordonia sp. RS15-1S isolated from rice stems.</title>
        <authorList>
            <person name="Muangham S."/>
        </authorList>
    </citation>
    <scope>NUCLEOTIDE SEQUENCE [LARGE SCALE GENOMIC DNA]</scope>
    <source>
        <strain evidence="2 3">RS15-1S</strain>
    </source>
</reference>
<dbReference type="InterPro" id="IPR035919">
    <property type="entry name" value="EAL_sf"/>
</dbReference>
<sequence>MPGYGHIVVQADPFRRLTGAFGRELAGLVAARFIEGLIARVGPTVDVLRVADLDYELVMSVPGEEHFDLLIGELRGGAHIVEWDGERYFLDTRTGVASPRYLSRDLRDGVGKWCAECAFTAAIDRRTPLEVCDEDMLATVDLLRTTVLRLSRAQVDDFAPHYQPIVHLPSHEVAGYESLMRWDDGNGAGPGEFLPILEGTALLGPISDSTIAAAIAELPRGITTAAGSDSFVSINFSQRQLLNPAIVESTIEQVRLSGVDPARFWIELREDEVIRIASDTAHAVGALSEAGCTIVVDDLGSGYSALSYLRDLPVDVLKVDGGLVNSLDSDCDKKSETTVAVVRAICDVARATGSTTVAEGVEEPAVVPLLVDLGFDYAQGYHFGRPASSSALFG</sequence>
<dbReference type="InterPro" id="IPR050706">
    <property type="entry name" value="Cyclic-di-GMP_PDE-like"/>
</dbReference>
<dbReference type="PROSITE" id="PS50883">
    <property type="entry name" value="EAL"/>
    <property type="match status" value="1"/>
</dbReference>
<evidence type="ECO:0000259" key="1">
    <source>
        <dbReference type="PROSITE" id="PS50883"/>
    </source>
</evidence>
<protein>
    <submittedName>
        <fullName evidence="2">EAL domain-containing protein</fullName>
    </submittedName>
</protein>
<dbReference type="AlphaFoldDB" id="A0A3N4GS77"/>
<dbReference type="PANTHER" id="PTHR33121:SF70">
    <property type="entry name" value="SIGNALING PROTEIN YKOW"/>
    <property type="match status" value="1"/>
</dbReference>
<dbReference type="Proteomes" id="UP000267536">
    <property type="component" value="Unassembled WGS sequence"/>
</dbReference>
<keyword evidence="3" id="KW-1185">Reference proteome</keyword>
<dbReference type="Pfam" id="PF00563">
    <property type="entry name" value="EAL"/>
    <property type="match status" value="1"/>
</dbReference>
<evidence type="ECO:0000313" key="3">
    <source>
        <dbReference type="Proteomes" id="UP000267536"/>
    </source>
</evidence>
<dbReference type="EMBL" id="RKMH01000002">
    <property type="protein sequence ID" value="RPA65662.1"/>
    <property type="molecule type" value="Genomic_DNA"/>
</dbReference>
<organism evidence="2 3">
    <name type="scientific">Gordonia oryzae</name>
    <dbReference type="NCBI Taxonomy" id="2487349"/>
    <lineage>
        <taxon>Bacteria</taxon>
        <taxon>Bacillati</taxon>
        <taxon>Actinomycetota</taxon>
        <taxon>Actinomycetes</taxon>
        <taxon>Mycobacteriales</taxon>
        <taxon>Gordoniaceae</taxon>
        <taxon>Gordonia</taxon>
    </lineage>
</organism>
<dbReference type="GO" id="GO:0071111">
    <property type="term" value="F:cyclic-guanylate-specific phosphodiesterase activity"/>
    <property type="evidence" value="ECO:0007669"/>
    <property type="project" value="InterPro"/>
</dbReference>
<evidence type="ECO:0000313" key="2">
    <source>
        <dbReference type="EMBL" id="RPA65662.1"/>
    </source>
</evidence>
<dbReference type="RefSeq" id="WP_123925441.1">
    <property type="nucleotide sequence ID" value="NZ_JBPSDP010000009.1"/>
</dbReference>
<proteinExistence type="predicted"/>
<dbReference type="PANTHER" id="PTHR33121">
    <property type="entry name" value="CYCLIC DI-GMP PHOSPHODIESTERASE PDEF"/>
    <property type="match status" value="1"/>
</dbReference>
<dbReference type="InterPro" id="IPR001633">
    <property type="entry name" value="EAL_dom"/>
</dbReference>
<dbReference type="Gene3D" id="3.20.20.450">
    <property type="entry name" value="EAL domain"/>
    <property type="match status" value="1"/>
</dbReference>
<dbReference type="SMART" id="SM00052">
    <property type="entry name" value="EAL"/>
    <property type="match status" value="1"/>
</dbReference>
<feature type="domain" description="EAL" evidence="1">
    <location>
        <begin position="141"/>
        <end position="394"/>
    </location>
</feature>